<keyword evidence="3" id="KW-1185">Reference proteome</keyword>
<evidence type="ECO:0000259" key="1">
    <source>
        <dbReference type="Pfam" id="PF01973"/>
    </source>
</evidence>
<evidence type="ECO:0000313" key="2">
    <source>
        <dbReference type="EMBL" id="MBC2400058.1"/>
    </source>
</evidence>
<dbReference type="RefSeq" id="WP_173680364.1">
    <property type="nucleotide sequence ID" value="NZ_JAAZWO010000046.1"/>
</dbReference>
<proteinExistence type="predicted"/>
<sequence>MDFFVENLKELQIVQPFLAERINKYDSELEGDDKFQIYRNFNDEYVLKYKNHKGDLIHYTSYYNPIKQGKEMIKHIDFSKNRDCIVCIGIGLGYQLDELLKKIGEKSIIVVVERNIKLLAEVLKFKNYSEAIKKHKIFFATGELEDKNLFQSISTIMRFYSFNIVSMQEVTFDVFDIDYNLYTNEVAKYINNYKDTYYFALGNDVDDTLLGIKNRFDNIPRYIRNPGLNDLKKEFGDVYKNKPAIIIASGPSLNKNIHFLKQAKGKALLLACDGSMASLKKNNIVPDAVGSVERVYKTYEAFYKGKQFDDNIVLTAPAVVKKEIPDTFENKILSFFKDEAYARWFNDAILDKGNVWCGASVAQMLFGLAHELGCNPIILVGQDLAYSETGVSHVEEAEVKEQVSLEKVEVYVEGINGEKLPSTYIWQKFLVIYEEALRATDRKIIDATEGGALIRGSEIKTLKETIEQYCKEHIPSLRQCVNSIEISEEFIEKASKNIIKLSNFEIKKMELFKKRAEIALEKNSKSMKQMLIGIKTQKQLDEIYDLIEYVENKIVKRIFAYPTIKLLLQFLIYRAAYKISKIEEKSFNEKSLKINLEVHKEMLTDIVKFAEKAIKVFEDGIKNVENNLNK</sequence>
<dbReference type="Proteomes" id="UP000563151">
    <property type="component" value="Unassembled WGS sequence"/>
</dbReference>
<dbReference type="InterPro" id="IPR002826">
    <property type="entry name" value="MptE-like"/>
</dbReference>
<dbReference type="PANTHER" id="PTHR41786:SF1">
    <property type="entry name" value="6-HYDROXYMETHYLPTERIN DIPHOSPHOKINASE MPTE-LIKE DOMAIN-CONTAINING PROTEIN"/>
    <property type="match status" value="1"/>
</dbReference>
<feature type="domain" description="6-hydroxymethylpterin diphosphokinase MptE-like" evidence="1">
    <location>
        <begin position="214"/>
        <end position="388"/>
    </location>
</feature>
<accession>A0A923J3C4</accession>
<comment type="caution">
    <text evidence="2">The sequence shown here is derived from an EMBL/GenBank/DDBJ whole genome shotgun (WGS) entry which is preliminary data.</text>
</comment>
<organism evidence="2 3">
    <name type="scientific">Clostridium tetanomorphum</name>
    <dbReference type="NCBI Taxonomy" id="1553"/>
    <lineage>
        <taxon>Bacteria</taxon>
        <taxon>Bacillati</taxon>
        <taxon>Bacillota</taxon>
        <taxon>Clostridia</taxon>
        <taxon>Eubacteriales</taxon>
        <taxon>Clostridiaceae</taxon>
        <taxon>Clostridium</taxon>
    </lineage>
</organism>
<name>A0A923J3C4_CLOTT</name>
<protein>
    <submittedName>
        <fullName evidence="2">Motility associated factor glycosyltransferase family protein</fullName>
    </submittedName>
</protein>
<dbReference type="Pfam" id="PF01973">
    <property type="entry name" value="MptE-like"/>
    <property type="match status" value="1"/>
</dbReference>
<reference evidence="2 3" key="1">
    <citation type="submission" date="2020-04" db="EMBL/GenBank/DDBJ databases">
        <title>Genomic insights into acetone-butanol-ethanol (ABE) fermentation by sequencing solventogenic clostridia strains.</title>
        <authorList>
            <person name="Brown S."/>
        </authorList>
    </citation>
    <scope>NUCLEOTIDE SEQUENCE [LARGE SCALE GENOMIC DNA]</scope>
    <source>
        <strain evidence="2 3">DJ011</strain>
    </source>
</reference>
<dbReference type="PANTHER" id="PTHR41786">
    <property type="entry name" value="MOTILITY ACCESSORY FACTOR MAF"/>
    <property type="match status" value="1"/>
</dbReference>
<dbReference type="AlphaFoldDB" id="A0A923J3C4"/>
<dbReference type="EMBL" id="JAAZWO010000046">
    <property type="protein sequence ID" value="MBC2400058.1"/>
    <property type="molecule type" value="Genomic_DNA"/>
</dbReference>
<evidence type="ECO:0000313" key="3">
    <source>
        <dbReference type="Proteomes" id="UP000563151"/>
    </source>
</evidence>
<gene>
    <name evidence="2" type="ORF">HGG79_20210</name>
</gene>